<reference evidence="3 5" key="1">
    <citation type="submission" date="2019-03" db="EMBL/GenBank/DDBJ databases">
        <title>Genomic Encyclopedia of Type Strains, Phase IV (KMG-IV): sequencing the most valuable type-strain genomes for metagenomic binning, comparative biology and taxonomic classification.</title>
        <authorList>
            <person name="Goeker M."/>
        </authorList>
    </citation>
    <scope>NUCLEOTIDE SEQUENCE [LARGE SCALE GENOMIC DNA]</scope>
    <source>
        <strain evidence="3 5">DSM 28140</strain>
    </source>
</reference>
<reference evidence="4 6" key="2">
    <citation type="submission" date="2019-05" db="EMBL/GenBank/DDBJ databases">
        <title>Pasteurellaceae isolates from reptiles.</title>
        <authorList>
            <person name="Bojesen A.M."/>
            <person name="Lund E."/>
        </authorList>
    </citation>
    <scope>NUCLEOTIDE SEQUENCE [LARGE SCALE GENOMIC DNA]</scope>
    <source>
        <strain evidence="4 6">ELNT2x</strain>
    </source>
</reference>
<dbReference type="Pfam" id="PF13519">
    <property type="entry name" value="VWA_2"/>
    <property type="match status" value="1"/>
</dbReference>
<keyword evidence="1" id="KW-1133">Transmembrane helix</keyword>
<accession>A0A4R3YD51</accession>
<gene>
    <name evidence="3" type="ORF">EDC16_101262</name>
    <name evidence="4" type="ORF">FHQ21_05060</name>
</gene>
<dbReference type="InterPro" id="IPR002035">
    <property type="entry name" value="VWF_A"/>
</dbReference>
<dbReference type="InterPro" id="IPR036465">
    <property type="entry name" value="vWFA_dom_sf"/>
</dbReference>
<dbReference type="Gene3D" id="3.40.50.410">
    <property type="entry name" value="von Willebrand factor, type A domain"/>
    <property type="match status" value="1"/>
</dbReference>
<dbReference type="EMBL" id="SMCP01000001">
    <property type="protein sequence ID" value="TCV89950.1"/>
    <property type="molecule type" value="Genomic_DNA"/>
</dbReference>
<dbReference type="SMART" id="SM00327">
    <property type="entry name" value="VWA"/>
    <property type="match status" value="1"/>
</dbReference>
<dbReference type="Proteomes" id="UP000294619">
    <property type="component" value="Unassembled WGS sequence"/>
</dbReference>
<name>A0A4R3YD51_9PAST</name>
<comment type="caution">
    <text evidence="3">The sequence shown here is derived from an EMBL/GenBank/DDBJ whole genome shotgun (WGS) entry which is preliminary data.</text>
</comment>
<keyword evidence="1" id="KW-0812">Transmembrane</keyword>
<dbReference type="SUPFAM" id="SSF53300">
    <property type="entry name" value="vWA-like"/>
    <property type="match status" value="1"/>
</dbReference>
<feature type="transmembrane region" description="Helical" evidence="1">
    <location>
        <begin position="163"/>
        <end position="184"/>
    </location>
</feature>
<organism evidence="3 5">
    <name type="scientific">Testudinibacter aquarius</name>
    <dbReference type="NCBI Taxonomy" id="1524974"/>
    <lineage>
        <taxon>Bacteria</taxon>
        <taxon>Pseudomonadati</taxon>
        <taxon>Pseudomonadota</taxon>
        <taxon>Gammaproteobacteria</taxon>
        <taxon>Pasteurellales</taxon>
        <taxon>Pasteurellaceae</taxon>
        <taxon>Testudinibacter</taxon>
    </lineage>
</organism>
<evidence type="ECO:0000313" key="4">
    <source>
        <dbReference type="EMBL" id="TNG92216.1"/>
    </source>
</evidence>
<evidence type="ECO:0000313" key="6">
    <source>
        <dbReference type="Proteomes" id="UP000305526"/>
    </source>
</evidence>
<keyword evidence="1" id="KW-0472">Membrane</keyword>
<sequence length="472" mass="52274">MQRLARLTKQESDASAVALFSQYNELMLILLRHLPPSTASLFARPRENADYVEWYTDLEGQPYPLGSGEKDKPLASRINTLIAQRLQSIERLAEELKNNGKIQPAQAELLQKLVDATKQDTSQVYLINDEPVIIGWGMGKELPKPIIAPAVAPPLVAATSRRWCWWLLPLLLLLLGFLAWWFYFRPQMQLELVRAVKADIQYPQVAKLEPIMPKIELPKLILPPTETAKIEPQLPPPVVAETVNKAKECRTKVDPGKTPQMVIVFDNSASMFLTLAESPQTLKDFQQRWTNYGVTEAEINYMYRSPNRLGVAKKASASIINNISPNVEIGLVSLYRCPAATRLGRYSPSKRGALKAKINGMLPSREDSGTPLYSGLQQAAAMVDGKNRDAFILIISDGEDNCKSGDVCSLARQIAKQKPRLKINVVDIGGAKAANCIATATGGKVFTGNNQKQVANMINQAVKPMTKVNECE</sequence>
<proteinExistence type="predicted"/>
<evidence type="ECO:0000259" key="2">
    <source>
        <dbReference type="SMART" id="SM00327"/>
    </source>
</evidence>
<evidence type="ECO:0000313" key="3">
    <source>
        <dbReference type="EMBL" id="TCV89950.1"/>
    </source>
</evidence>
<protein>
    <submittedName>
        <fullName evidence="4">VWA domain-containing protein</fullName>
    </submittedName>
    <submittedName>
        <fullName evidence="3">von Willebrand factor type A domain-containing protein</fullName>
    </submittedName>
</protein>
<keyword evidence="6" id="KW-1185">Reference proteome</keyword>
<dbReference type="Proteomes" id="UP000305526">
    <property type="component" value="Unassembled WGS sequence"/>
</dbReference>
<dbReference type="AlphaFoldDB" id="A0A4R3YD51"/>
<evidence type="ECO:0000313" key="5">
    <source>
        <dbReference type="Proteomes" id="UP000294619"/>
    </source>
</evidence>
<feature type="domain" description="VWFA" evidence="2">
    <location>
        <begin position="258"/>
        <end position="458"/>
    </location>
</feature>
<dbReference type="EMBL" id="VDGV01000037">
    <property type="protein sequence ID" value="TNG92216.1"/>
    <property type="molecule type" value="Genomic_DNA"/>
</dbReference>
<dbReference type="RefSeq" id="WP_132964605.1">
    <property type="nucleotide sequence ID" value="NZ_LEKL01000042.1"/>
</dbReference>
<evidence type="ECO:0000256" key="1">
    <source>
        <dbReference type="SAM" id="Phobius"/>
    </source>
</evidence>